<evidence type="ECO:0000259" key="1">
    <source>
        <dbReference type="Pfam" id="PF07727"/>
    </source>
</evidence>
<dbReference type="InterPro" id="IPR043502">
    <property type="entry name" value="DNA/RNA_pol_sf"/>
</dbReference>
<keyword evidence="3" id="KW-1185">Reference proteome</keyword>
<dbReference type="SUPFAM" id="SSF56672">
    <property type="entry name" value="DNA/RNA polymerases"/>
    <property type="match status" value="1"/>
</dbReference>
<protein>
    <submittedName>
        <fullName evidence="2">TY5A protein</fullName>
    </submittedName>
</protein>
<dbReference type="EMBL" id="CAJNDS010002257">
    <property type="protein sequence ID" value="CAE7395944.1"/>
    <property type="molecule type" value="Genomic_DNA"/>
</dbReference>
<comment type="caution">
    <text evidence="2">The sequence shown here is derived from an EMBL/GenBank/DDBJ whole genome shotgun (WGS) entry which is preliminary data.</text>
</comment>
<accession>A0A812QNK3</accession>
<dbReference type="AlphaFoldDB" id="A0A812QNK3"/>
<name>A0A812QNK3_9DINO</name>
<proteinExistence type="predicted"/>
<dbReference type="Pfam" id="PF07727">
    <property type="entry name" value="RVT_2"/>
    <property type="match status" value="1"/>
</dbReference>
<organism evidence="2 3">
    <name type="scientific">Symbiodinium natans</name>
    <dbReference type="NCBI Taxonomy" id="878477"/>
    <lineage>
        <taxon>Eukaryota</taxon>
        <taxon>Sar</taxon>
        <taxon>Alveolata</taxon>
        <taxon>Dinophyceae</taxon>
        <taxon>Suessiales</taxon>
        <taxon>Symbiodiniaceae</taxon>
        <taxon>Symbiodinium</taxon>
    </lineage>
</organism>
<sequence length="385" mass="42626">MASDAPADDPGRRAHNDANHGLDHVARKAYLARRRVFASDTASHWGTLCGEQAESLRAVIALASLFGWLLGVLDITSAFLKTPIPDLEGFPIFALTPPRLLIKLGLASAHELWILSHAVYGLREAPRLWGQFRDSCLRVLEWEFEGDKFRLEQSTLDANWWKVIRVRDDKVEGALLVYVDDFLLRGPEGVLRSLAQALQDKWATTPLVVATPEQPIKFLGVDILVVEKGFVLSQQSYAEEVLRLHNVPAHVKGKIPCPRELASFEVGEGDTTPPDGEAVHQAQQVTGELLWLSQRTRPDLAYTASLLASLSRKAPERALRVAERTLAYLQRTKSAALVTLLPMRRVCKGIATRALRPTAFDRMVAGAFACSVALLLRGVLRDKPL</sequence>
<dbReference type="Proteomes" id="UP000604046">
    <property type="component" value="Unassembled WGS sequence"/>
</dbReference>
<feature type="domain" description="Reverse transcriptase Ty1/copia-type" evidence="1">
    <location>
        <begin position="54"/>
        <end position="248"/>
    </location>
</feature>
<dbReference type="InterPro" id="IPR013103">
    <property type="entry name" value="RVT_2"/>
</dbReference>
<dbReference type="OrthoDB" id="447404at2759"/>
<reference evidence="2" key="1">
    <citation type="submission" date="2021-02" db="EMBL/GenBank/DDBJ databases">
        <authorList>
            <person name="Dougan E. K."/>
            <person name="Rhodes N."/>
            <person name="Thang M."/>
            <person name="Chan C."/>
        </authorList>
    </citation>
    <scope>NUCLEOTIDE SEQUENCE</scope>
</reference>
<gene>
    <name evidence="2" type="primary">TY5A</name>
    <name evidence="2" type="ORF">SNAT2548_LOCUS21564</name>
</gene>
<evidence type="ECO:0000313" key="2">
    <source>
        <dbReference type="EMBL" id="CAE7395944.1"/>
    </source>
</evidence>
<evidence type="ECO:0000313" key="3">
    <source>
        <dbReference type="Proteomes" id="UP000604046"/>
    </source>
</evidence>